<dbReference type="FunFam" id="1.20.1250.20:FF:000085">
    <property type="entry name" value="MFS peptide transporter Ptr2"/>
    <property type="match status" value="1"/>
</dbReference>
<dbReference type="PROSITE" id="PS01023">
    <property type="entry name" value="PTR2_2"/>
    <property type="match status" value="1"/>
</dbReference>
<keyword evidence="3 7" id="KW-0813">Transport</keyword>
<evidence type="ECO:0000256" key="4">
    <source>
        <dbReference type="ARBA" id="ARBA00022692"/>
    </source>
</evidence>
<feature type="transmembrane region" description="Helical" evidence="9">
    <location>
        <begin position="287"/>
        <end position="304"/>
    </location>
</feature>
<feature type="transmembrane region" description="Helical" evidence="9">
    <location>
        <begin position="428"/>
        <end position="448"/>
    </location>
</feature>
<accession>A0A9P8S2D9</accession>
<comment type="caution">
    <text evidence="10">The sequence shown here is derived from an EMBL/GenBank/DDBJ whole genome shotgun (WGS) entry which is preliminary data.</text>
</comment>
<dbReference type="GO" id="GO:0005886">
    <property type="term" value="C:plasma membrane"/>
    <property type="evidence" value="ECO:0007669"/>
    <property type="project" value="UniProtKB-ARBA"/>
</dbReference>
<reference evidence="10 11" key="1">
    <citation type="submission" date="2020-07" db="EMBL/GenBank/DDBJ databases">
        <title>Metarhizium humberi genome.</title>
        <authorList>
            <person name="Lysoe E."/>
        </authorList>
    </citation>
    <scope>NUCLEOTIDE SEQUENCE [LARGE SCALE GENOMIC DNA]</scope>
    <source>
        <strain evidence="10 11">ESALQ1638</strain>
    </source>
</reference>
<keyword evidence="5 9" id="KW-1133">Transmembrane helix</keyword>
<dbReference type="InterPro" id="IPR018456">
    <property type="entry name" value="PTR2_symporter_CS"/>
</dbReference>
<evidence type="ECO:0000256" key="9">
    <source>
        <dbReference type="SAM" id="Phobius"/>
    </source>
</evidence>
<evidence type="ECO:0000256" key="2">
    <source>
        <dbReference type="ARBA" id="ARBA00005982"/>
    </source>
</evidence>
<evidence type="ECO:0008006" key="12">
    <source>
        <dbReference type="Google" id="ProtNLM"/>
    </source>
</evidence>
<gene>
    <name evidence="10" type="ORF">MHUMG1_10108</name>
</gene>
<keyword evidence="4 7" id="KW-0812">Transmembrane</keyword>
<sequence length="752" mass="82597">MSNAPSLHCQGAKPHQSATPIKSTHPAPRTKFVWPLRFMDGGISHRQIPASWQECGARGAGGHVLIHASGTPDAFQVPKTSKTADHLSPDTIKQADDLCNIELPSWDSGCIQLGPEITLPSNFIPTARLTTALGRQSLPKAPDFARMVASRVIMPTGDNLAEPVVGAQLRAEATDEKRASLQAVQKQEAAVQNSVVAPGDTQELDETSVLPTTEELALLRRVPNHIPLKLFTIAFIELCERFSYYGSTVVFTNFIQQPLPPGSTTGADPTQPGALGMGQRASTGITIFNQFWQYFMPLFGAWVADAKWGRYKTISAALGVNLFGHVILILSAIPPIIVRQGASLGCLITAIIIIGFGTGGFKPNISCLIVEQLGEQRMFVRTLKSGERVIVDPAVTTERIYNWFYFFINVGALVGQLTMVYAEMHVGFYLSYTLPTIMLGFCPLVMWWGRRRYLRREPAGSVLVPALRTFMLAQRGRWSINPFQTHRNLHDGTFWDSVKPSRFSPDTRPAWMTFDDAWVDELRRGFAACAAAVLQRNGIPNDVLSNLNPFALLIFIPLNDFFIYPALRKAGIRFTPIRKITAGFFVGCAAMVWAAVVQHYIYQTSVCGSYASGTTLDDAGETVKCPAVEINVWAQTGSYVLIALAEVFASITSLEYAYSKAPKNMRSMVQAVALFMTSFAAAIGQAFVSLASDPLLVWNYAIVAILAFVAGTCFYFQFRNLDVHEDELNELPEGQVGKVDAEAPFAFKDEKS</sequence>
<evidence type="ECO:0000256" key="5">
    <source>
        <dbReference type="ARBA" id="ARBA00022989"/>
    </source>
</evidence>
<comment type="subcellular location">
    <subcellularLocation>
        <location evidence="1 7">Membrane</location>
        <topology evidence="1 7">Multi-pass membrane protein</topology>
    </subcellularLocation>
</comment>
<feature type="transmembrane region" description="Helical" evidence="9">
    <location>
        <begin position="582"/>
        <end position="602"/>
    </location>
</feature>
<feature type="region of interest" description="Disordered" evidence="8">
    <location>
        <begin position="1"/>
        <end position="27"/>
    </location>
</feature>
<dbReference type="Proteomes" id="UP000764110">
    <property type="component" value="Unassembled WGS sequence"/>
</dbReference>
<evidence type="ECO:0000256" key="6">
    <source>
        <dbReference type="ARBA" id="ARBA00023136"/>
    </source>
</evidence>
<feature type="transmembrane region" description="Helical" evidence="9">
    <location>
        <begin position="639"/>
        <end position="659"/>
    </location>
</feature>
<name>A0A9P8S2D9_9HYPO</name>
<dbReference type="SUPFAM" id="SSF103473">
    <property type="entry name" value="MFS general substrate transporter"/>
    <property type="match status" value="1"/>
</dbReference>
<keyword evidence="11" id="KW-1185">Reference proteome</keyword>
<comment type="similarity">
    <text evidence="2 7">Belongs to the major facilitator superfamily. Proton-dependent oligopeptide transporter (POT/PTR) (TC 2.A.17) family.</text>
</comment>
<evidence type="ECO:0000256" key="3">
    <source>
        <dbReference type="ARBA" id="ARBA00022448"/>
    </source>
</evidence>
<evidence type="ECO:0000256" key="1">
    <source>
        <dbReference type="ARBA" id="ARBA00004141"/>
    </source>
</evidence>
<feature type="transmembrane region" description="Helical" evidence="9">
    <location>
        <begin position="316"/>
        <end position="336"/>
    </location>
</feature>
<feature type="transmembrane region" description="Helical" evidence="9">
    <location>
        <begin position="697"/>
        <end position="716"/>
    </location>
</feature>
<dbReference type="Gene3D" id="1.20.1250.20">
    <property type="entry name" value="MFS general substrate transporter like domains"/>
    <property type="match status" value="1"/>
</dbReference>
<keyword evidence="6 9" id="KW-0472">Membrane</keyword>
<dbReference type="InterPro" id="IPR036259">
    <property type="entry name" value="MFS_trans_sf"/>
</dbReference>
<evidence type="ECO:0000256" key="7">
    <source>
        <dbReference type="RuleBase" id="RU003755"/>
    </source>
</evidence>
<dbReference type="InterPro" id="IPR000109">
    <property type="entry name" value="POT_fam"/>
</dbReference>
<organism evidence="10 11">
    <name type="scientific">Metarhizium humberi</name>
    <dbReference type="NCBI Taxonomy" id="2596975"/>
    <lineage>
        <taxon>Eukaryota</taxon>
        <taxon>Fungi</taxon>
        <taxon>Dikarya</taxon>
        <taxon>Ascomycota</taxon>
        <taxon>Pezizomycotina</taxon>
        <taxon>Sordariomycetes</taxon>
        <taxon>Hypocreomycetidae</taxon>
        <taxon>Hypocreales</taxon>
        <taxon>Clavicipitaceae</taxon>
        <taxon>Metarhizium</taxon>
    </lineage>
</organism>
<evidence type="ECO:0000313" key="11">
    <source>
        <dbReference type="Proteomes" id="UP000764110"/>
    </source>
</evidence>
<dbReference type="GO" id="GO:0071916">
    <property type="term" value="F:dipeptide transmembrane transporter activity"/>
    <property type="evidence" value="ECO:0007669"/>
    <property type="project" value="UniProtKB-ARBA"/>
</dbReference>
<evidence type="ECO:0000313" key="10">
    <source>
        <dbReference type="EMBL" id="KAH0592156.1"/>
    </source>
</evidence>
<feature type="transmembrane region" description="Helical" evidence="9">
    <location>
        <begin position="403"/>
        <end position="422"/>
    </location>
</feature>
<protein>
    <recommendedName>
        <fullName evidence="12">Oligopeptide transporter</fullName>
    </recommendedName>
</protein>
<feature type="transmembrane region" description="Helical" evidence="9">
    <location>
        <begin position="342"/>
        <end position="361"/>
    </location>
</feature>
<dbReference type="PANTHER" id="PTHR11654">
    <property type="entry name" value="OLIGOPEPTIDE TRANSPORTER-RELATED"/>
    <property type="match status" value="1"/>
</dbReference>
<evidence type="ECO:0000256" key="8">
    <source>
        <dbReference type="SAM" id="MobiDB-lite"/>
    </source>
</evidence>
<dbReference type="EMBL" id="JACEFI010000036">
    <property type="protein sequence ID" value="KAH0592156.1"/>
    <property type="molecule type" value="Genomic_DNA"/>
</dbReference>
<feature type="transmembrane region" description="Helical" evidence="9">
    <location>
        <begin position="671"/>
        <end position="691"/>
    </location>
</feature>
<proteinExistence type="inferred from homology"/>
<dbReference type="Pfam" id="PF00854">
    <property type="entry name" value="PTR2"/>
    <property type="match status" value="2"/>
</dbReference>
<dbReference type="AlphaFoldDB" id="A0A9P8S2D9"/>